<protein>
    <recommendedName>
        <fullName evidence="3">Outer membrane protein beta-barrel domain-containing protein</fullName>
    </recommendedName>
</protein>
<feature type="region of interest" description="Disordered" evidence="1">
    <location>
        <begin position="131"/>
        <end position="172"/>
    </location>
</feature>
<keyword evidence="2" id="KW-0812">Transmembrane</keyword>
<accession>A0ABT9BBU1</accession>
<feature type="region of interest" description="Disordered" evidence="1">
    <location>
        <begin position="190"/>
        <end position="229"/>
    </location>
</feature>
<feature type="compositionally biased region" description="Polar residues" evidence="1">
    <location>
        <begin position="265"/>
        <end position="288"/>
    </location>
</feature>
<proteinExistence type="predicted"/>
<feature type="compositionally biased region" description="Low complexity" evidence="1">
    <location>
        <begin position="190"/>
        <end position="222"/>
    </location>
</feature>
<gene>
    <name evidence="4" type="ORF">Q5H93_13010</name>
</gene>
<keyword evidence="2" id="KW-0472">Membrane</keyword>
<feature type="transmembrane region" description="Helical" evidence="2">
    <location>
        <begin position="50"/>
        <end position="71"/>
    </location>
</feature>
<feature type="region of interest" description="Disordered" evidence="1">
    <location>
        <begin position="79"/>
        <end position="117"/>
    </location>
</feature>
<evidence type="ECO:0000256" key="1">
    <source>
        <dbReference type="SAM" id="MobiDB-lite"/>
    </source>
</evidence>
<evidence type="ECO:0000259" key="3">
    <source>
        <dbReference type="Pfam" id="PF13568"/>
    </source>
</evidence>
<evidence type="ECO:0000313" key="4">
    <source>
        <dbReference type="EMBL" id="MDO7875657.1"/>
    </source>
</evidence>
<comment type="caution">
    <text evidence="4">The sequence shown here is derived from an EMBL/GenBank/DDBJ whole genome shotgun (WGS) entry which is preliminary data.</text>
</comment>
<dbReference type="InterPro" id="IPR025665">
    <property type="entry name" value="Beta-barrel_OMP_2"/>
</dbReference>
<dbReference type="EMBL" id="JAUQSY010000008">
    <property type="protein sequence ID" value="MDO7875657.1"/>
    <property type="molecule type" value="Genomic_DNA"/>
</dbReference>
<name>A0ABT9BBU1_9BACT</name>
<feature type="region of interest" description="Disordered" evidence="1">
    <location>
        <begin position="251"/>
        <end position="295"/>
    </location>
</feature>
<keyword evidence="2" id="KW-1133">Transmembrane helix</keyword>
<sequence length="591" mass="61796">MTDPKPDPLFDALREQLADYGQEPPAHLWAGIRQQLPAPVALPQRRRRRAWSVALLALLLLVTGVVSWQAWELSPLRRPTVAGQADRRAPDAPNGLPTPAGPRVATTSTSPTAADATVASATTTALAATPATAAASSKTPASASTTPATTTVTTKAAPAVATSSAPVAATRSSAGDALVEVARASRSAAISAAGPTPSSSGPTRNTRAAAAAHSSVSTATGAHPSARPGAAGRILKAQTFATIATRKIRSGAARTQLPRDLATASGASKSIHNSTRPVPHPTLTTASASVEHDQPTTTAANTITPAKGQPLRAAAADQPAAAAVLALAYDQLALRQPTLPAPLLSPLPESPAQPIQRSMAAVPPPARWVAQTLFGPALTGVRLGSPSRTAGNVPASFVTMVTDEEQATRSGSAQFSLRHNFKTHWSLSAGLGAAEYATESTLRQRYFPNITSSLDPSAVRIDSFVVVRKYRKSYQFFSLPVRLGYAWQPSLRWQLGLLAGAEATYLFHAAEITTVPLMTGTFASTSAATRQWGLGSSLALEARYHFSPRCELLAQPTFTYLLTPLNRERIGEAPRHPWGAALLLGVAYELR</sequence>
<dbReference type="Proteomes" id="UP001176429">
    <property type="component" value="Unassembled WGS sequence"/>
</dbReference>
<feature type="domain" description="Outer membrane protein beta-barrel" evidence="3">
    <location>
        <begin position="410"/>
        <end position="547"/>
    </location>
</feature>
<reference evidence="4" key="1">
    <citation type="submission" date="2023-07" db="EMBL/GenBank/DDBJ databases">
        <authorList>
            <person name="Kim M.K."/>
        </authorList>
    </citation>
    <scope>NUCLEOTIDE SEQUENCE</scope>
    <source>
        <strain evidence="4">ASUV-10-1</strain>
    </source>
</reference>
<dbReference type="RefSeq" id="WP_305006974.1">
    <property type="nucleotide sequence ID" value="NZ_JAUQSY010000008.1"/>
</dbReference>
<organism evidence="4 5">
    <name type="scientific">Hymenobacter aranciens</name>
    <dbReference type="NCBI Taxonomy" id="3063996"/>
    <lineage>
        <taxon>Bacteria</taxon>
        <taxon>Pseudomonadati</taxon>
        <taxon>Bacteroidota</taxon>
        <taxon>Cytophagia</taxon>
        <taxon>Cytophagales</taxon>
        <taxon>Hymenobacteraceae</taxon>
        <taxon>Hymenobacter</taxon>
    </lineage>
</organism>
<keyword evidence="5" id="KW-1185">Reference proteome</keyword>
<feature type="compositionally biased region" description="Low complexity" evidence="1">
    <location>
        <begin position="104"/>
        <end position="117"/>
    </location>
</feature>
<dbReference type="Pfam" id="PF13568">
    <property type="entry name" value="OMP_b-brl_2"/>
    <property type="match status" value="1"/>
</dbReference>
<evidence type="ECO:0000313" key="5">
    <source>
        <dbReference type="Proteomes" id="UP001176429"/>
    </source>
</evidence>
<evidence type="ECO:0000256" key="2">
    <source>
        <dbReference type="SAM" id="Phobius"/>
    </source>
</evidence>